<dbReference type="RefSeq" id="WP_306070714.1">
    <property type="nucleotide sequence ID" value="NZ_CP120988.1"/>
</dbReference>
<accession>A0ABY9ISY7</accession>
<keyword evidence="3" id="KW-1185">Reference proteome</keyword>
<dbReference type="Proteomes" id="UP001235744">
    <property type="component" value="Chromosome"/>
</dbReference>
<keyword evidence="1" id="KW-0732">Signal</keyword>
<proteinExistence type="predicted"/>
<reference evidence="2 3" key="1">
    <citation type="submission" date="2023-03" db="EMBL/GenBank/DDBJ databases">
        <title>Isolation and description of six Streptomyces strains from soil environments, able to metabolize different microbial glucans.</title>
        <authorList>
            <person name="Widen T."/>
            <person name="Larsbrink J."/>
        </authorList>
    </citation>
    <scope>NUCLEOTIDE SEQUENCE [LARGE SCALE GENOMIC DNA]</scope>
    <source>
        <strain evidence="2 3">Alt2</strain>
    </source>
</reference>
<evidence type="ECO:0000313" key="2">
    <source>
        <dbReference type="EMBL" id="WLQ57934.1"/>
    </source>
</evidence>
<sequence>MKKIVSVAALVLAGVALAAPAHADNDSNFGSGVNAANNWNFTAADVCIQELAVVPALSDWTGNHKNNCSNGNVIDHSGN</sequence>
<feature type="signal peptide" evidence="1">
    <location>
        <begin position="1"/>
        <end position="23"/>
    </location>
</feature>
<evidence type="ECO:0000256" key="1">
    <source>
        <dbReference type="SAM" id="SignalP"/>
    </source>
</evidence>
<evidence type="ECO:0000313" key="3">
    <source>
        <dbReference type="Proteomes" id="UP001235744"/>
    </source>
</evidence>
<name>A0ABY9ISY7_9ACTN</name>
<organism evidence="2 3">
    <name type="scientific">Streptomyces poriferorum</name>
    <dbReference type="NCBI Taxonomy" id="2798799"/>
    <lineage>
        <taxon>Bacteria</taxon>
        <taxon>Bacillati</taxon>
        <taxon>Actinomycetota</taxon>
        <taxon>Actinomycetes</taxon>
        <taxon>Kitasatosporales</taxon>
        <taxon>Streptomycetaceae</taxon>
        <taxon>Streptomyces</taxon>
    </lineage>
</organism>
<dbReference type="EMBL" id="CP120988">
    <property type="protein sequence ID" value="WLQ57934.1"/>
    <property type="molecule type" value="Genomic_DNA"/>
</dbReference>
<gene>
    <name evidence="2" type="ORF">P8A19_21985</name>
</gene>
<evidence type="ECO:0008006" key="4">
    <source>
        <dbReference type="Google" id="ProtNLM"/>
    </source>
</evidence>
<feature type="chain" id="PRO_5045780495" description="Secreted protein" evidence="1">
    <location>
        <begin position="24"/>
        <end position="79"/>
    </location>
</feature>
<protein>
    <recommendedName>
        <fullName evidence="4">Secreted protein</fullName>
    </recommendedName>
</protein>